<evidence type="ECO:0000313" key="2">
    <source>
        <dbReference type="EMBL" id="NER30650.1"/>
    </source>
</evidence>
<name>A0A6B3NG55_9CYAN</name>
<dbReference type="EMBL" id="JAAHFQ010000610">
    <property type="protein sequence ID" value="NER30650.1"/>
    <property type="molecule type" value="Genomic_DNA"/>
</dbReference>
<feature type="region of interest" description="Disordered" evidence="1">
    <location>
        <begin position="1"/>
        <end position="25"/>
    </location>
</feature>
<protein>
    <submittedName>
        <fullName evidence="2">Uncharacterized protein</fullName>
    </submittedName>
</protein>
<sequence>MANNLQASSKVHQNKSKSSTPTQDSGVYALIEQIERERDYYHTCTYGGY</sequence>
<dbReference type="AlphaFoldDB" id="A0A6B3NG55"/>
<comment type="caution">
    <text evidence="2">The sequence shown here is derived from an EMBL/GenBank/DDBJ whole genome shotgun (WGS) entry which is preliminary data.</text>
</comment>
<organism evidence="2">
    <name type="scientific">Symploca sp. SIO1C4</name>
    <dbReference type="NCBI Taxonomy" id="2607765"/>
    <lineage>
        <taxon>Bacteria</taxon>
        <taxon>Bacillati</taxon>
        <taxon>Cyanobacteriota</taxon>
        <taxon>Cyanophyceae</taxon>
        <taxon>Coleofasciculales</taxon>
        <taxon>Coleofasciculaceae</taxon>
        <taxon>Symploca</taxon>
    </lineage>
</organism>
<reference evidence="2" key="1">
    <citation type="submission" date="2019-11" db="EMBL/GenBank/DDBJ databases">
        <title>Genomic insights into an expanded diversity of filamentous marine cyanobacteria reveals the extraordinary biosynthetic potential of Moorea and Okeania.</title>
        <authorList>
            <person name="Ferreira Leao T."/>
            <person name="Wang M."/>
            <person name="Moss N."/>
            <person name="Da Silva R."/>
            <person name="Sanders J."/>
            <person name="Nurk S."/>
            <person name="Gurevich A."/>
            <person name="Humphrey G."/>
            <person name="Reher R."/>
            <person name="Zhu Q."/>
            <person name="Belda-Ferre P."/>
            <person name="Glukhov E."/>
            <person name="Rex R."/>
            <person name="Dorrestein P.C."/>
            <person name="Knight R."/>
            <person name="Pevzner P."/>
            <person name="Gerwick W.H."/>
            <person name="Gerwick L."/>
        </authorList>
    </citation>
    <scope>NUCLEOTIDE SEQUENCE</scope>
    <source>
        <strain evidence="2">SIO1C4</strain>
    </source>
</reference>
<accession>A0A6B3NG55</accession>
<proteinExistence type="predicted"/>
<gene>
    <name evidence="2" type="ORF">F6J89_24290</name>
</gene>
<evidence type="ECO:0000256" key="1">
    <source>
        <dbReference type="SAM" id="MobiDB-lite"/>
    </source>
</evidence>